<dbReference type="Proteomes" id="UP000487350">
    <property type="component" value="Unassembled WGS sequence"/>
</dbReference>
<dbReference type="InterPro" id="IPR011990">
    <property type="entry name" value="TPR-like_helical_dom_sf"/>
</dbReference>
<evidence type="ECO:0000259" key="1">
    <source>
        <dbReference type="Pfam" id="PF13529"/>
    </source>
</evidence>
<dbReference type="OrthoDB" id="9814129at2"/>
<accession>A0A844B9A9</accession>
<dbReference type="Gene3D" id="1.25.40.10">
    <property type="entry name" value="Tetratricopeptide repeat domain"/>
    <property type="match status" value="1"/>
</dbReference>
<keyword evidence="3" id="KW-1185">Reference proteome</keyword>
<dbReference type="SMART" id="SM00028">
    <property type="entry name" value="TPR"/>
    <property type="match status" value="2"/>
</dbReference>
<dbReference type="Pfam" id="PF14559">
    <property type="entry name" value="TPR_19"/>
    <property type="match status" value="1"/>
</dbReference>
<dbReference type="SUPFAM" id="SSF48452">
    <property type="entry name" value="TPR-like"/>
    <property type="match status" value="1"/>
</dbReference>
<dbReference type="Pfam" id="PF13529">
    <property type="entry name" value="Peptidase_C39_2"/>
    <property type="match status" value="1"/>
</dbReference>
<proteinExistence type="predicted"/>
<dbReference type="NCBIfam" id="NF033920">
    <property type="entry name" value="C39_PA2778_fam"/>
    <property type="match status" value="1"/>
</dbReference>
<evidence type="ECO:0000313" key="2">
    <source>
        <dbReference type="EMBL" id="MRD49712.1"/>
    </source>
</evidence>
<dbReference type="EMBL" id="WJBU01000031">
    <property type="protein sequence ID" value="MRD49712.1"/>
    <property type="molecule type" value="Genomic_DNA"/>
</dbReference>
<dbReference type="Gene3D" id="3.90.70.10">
    <property type="entry name" value="Cysteine proteinases"/>
    <property type="match status" value="1"/>
</dbReference>
<feature type="domain" description="Peptidase C39-like" evidence="1">
    <location>
        <begin position="32"/>
        <end position="141"/>
    </location>
</feature>
<dbReference type="InterPro" id="IPR039564">
    <property type="entry name" value="Peptidase_C39-like"/>
</dbReference>
<protein>
    <submittedName>
        <fullName evidence="2">PA2778 family cysteine peptidase</fullName>
    </submittedName>
</protein>
<sequence length="308" mass="34015">MLATGCAQLVPQTVALRTDWPEGVPRTTEMNTVPFFPQDDYQCGPAALATILSYSGVDITPQALVDEVFLPSRKGTLQIEMLAAPRRHGRVSYALMPSYSDMLREVAAGNPVIVLQDVGDMFTEWHYAVVVGFDYPSGTIYLRSGDRRRREVPFSYFEREWIKGGYWGMVVTAPDKIAATATEERWVSAVVAMARSAPNEAAQAAYAAALARWPDNIAAAVGLANEYHASGAYQLAVQVLRIAQHRHPDSPIVINNLAQVLFDQGRYNEALVTIEKVSDKQGPFAADIRSTRAMIEERLAQQKTGRRP</sequence>
<dbReference type="RefSeq" id="WP_153587006.1">
    <property type="nucleotide sequence ID" value="NZ_WJBU01000031.1"/>
</dbReference>
<gene>
    <name evidence="2" type="ORF">GHT07_20790</name>
</gene>
<comment type="caution">
    <text evidence="2">The sequence shown here is derived from an EMBL/GenBank/DDBJ whole genome shotgun (WGS) entry which is preliminary data.</text>
</comment>
<organism evidence="2 3">
    <name type="scientific">Caenimonas koreensis DSM 17982</name>
    <dbReference type="NCBI Taxonomy" id="1121255"/>
    <lineage>
        <taxon>Bacteria</taxon>
        <taxon>Pseudomonadati</taxon>
        <taxon>Pseudomonadota</taxon>
        <taxon>Betaproteobacteria</taxon>
        <taxon>Burkholderiales</taxon>
        <taxon>Comamonadaceae</taxon>
        <taxon>Caenimonas</taxon>
    </lineage>
</organism>
<reference evidence="2 3" key="1">
    <citation type="submission" date="2019-11" db="EMBL/GenBank/DDBJ databases">
        <title>Caenimonas koreensis gen. nov., sp. nov., isolated from activated sludge.</title>
        <authorList>
            <person name="Seung H.R."/>
        </authorList>
    </citation>
    <scope>NUCLEOTIDE SEQUENCE [LARGE SCALE GENOMIC DNA]</scope>
    <source>
        <strain evidence="2 3">EMB320</strain>
    </source>
</reference>
<name>A0A844B9A9_9BURK</name>
<dbReference type="AlphaFoldDB" id="A0A844B9A9"/>
<dbReference type="InterPro" id="IPR039563">
    <property type="entry name" value="Peptidase_C39_single_dom"/>
</dbReference>
<dbReference type="CDD" id="cd02549">
    <property type="entry name" value="Peptidase_C39A"/>
    <property type="match status" value="1"/>
</dbReference>
<dbReference type="InterPro" id="IPR019734">
    <property type="entry name" value="TPR_rpt"/>
</dbReference>
<evidence type="ECO:0000313" key="3">
    <source>
        <dbReference type="Proteomes" id="UP000487350"/>
    </source>
</evidence>